<accession>A0ABQ4PSU7</accession>
<evidence type="ECO:0000256" key="4">
    <source>
        <dbReference type="ARBA" id="ARBA00022840"/>
    </source>
</evidence>
<dbReference type="EMBL" id="BPFZ01000001">
    <property type="protein sequence ID" value="GIU66061.1"/>
    <property type="molecule type" value="Genomic_DNA"/>
</dbReference>
<feature type="domain" description="Protein kinase" evidence="5">
    <location>
        <begin position="15"/>
        <end position="293"/>
    </location>
</feature>
<dbReference type="RefSeq" id="WP_284358528.1">
    <property type="nucleotide sequence ID" value="NZ_BPFZ01000001.1"/>
</dbReference>
<dbReference type="Gene3D" id="1.10.510.10">
    <property type="entry name" value="Transferase(Phosphotransferase) domain 1"/>
    <property type="match status" value="1"/>
</dbReference>
<evidence type="ECO:0000259" key="5">
    <source>
        <dbReference type="PROSITE" id="PS50011"/>
    </source>
</evidence>
<reference evidence="6" key="2">
    <citation type="journal article" date="2023" name="ISME Commun">
        <title>Characterization of a bloom-associated alphaproteobacterial lineage, 'Candidatus Phycosocius': insights into freshwater algal-bacterial interactions.</title>
        <authorList>
            <person name="Tanabe Y."/>
            <person name="Yamaguchi H."/>
            <person name="Yoshida M."/>
            <person name="Kai A."/>
            <person name="Okazaki Y."/>
        </authorList>
    </citation>
    <scope>NUCLEOTIDE SEQUENCE</scope>
    <source>
        <strain evidence="6">BOTRYCO-1</strain>
    </source>
</reference>
<protein>
    <submittedName>
        <fullName evidence="6">Serine/threonine protein kinase</fullName>
    </submittedName>
</protein>
<evidence type="ECO:0000256" key="2">
    <source>
        <dbReference type="ARBA" id="ARBA00022741"/>
    </source>
</evidence>
<dbReference type="PANTHER" id="PTHR43289">
    <property type="entry name" value="MITOGEN-ACTIVATED PROTEIN KINASE KINASE KINASE 20-RELATED"/>
    <property type="match status" value="1"/>
</dbReference>
<dbReference type="SUPFAM" id="SSF56112">
    <property type="entry name" value="Protein kinase-like (PK-like)"/>
    <property type="match status" value="1"/>
</dbReference>
<dbReference type="SMART" id="SM00220">
    <property type="entry name" value="S_TKc"/>
    <property type="match status" value="1"/>
</dbReference>
<evidence type="ECO:0000256" key="1">
    <source>
        <dbReference type="ARBA" id="ARBA00022679"/>
    </source>
</evidence>
<evidence type="ECO:0000313" key="6">
    <source>
        <dbReference type="EMBL" id="GIU66061.1"/>
    </source>
</evidence>
<keyword evidence="2" id="KW-0547">Nucleotide-binding</keyword>
<dbReference type="PROSITE" id="PS00108">
    <property type="entry name" value="PROTEIN_KINASE_ST"/>
    <property type="match status" value="1"/>
</dbReference>
<proteinExistence type="predicted"/>
<dbReference type="Proteomes" id="UP001161064">
    <property type="component" value="Unassembled WGS sequence"/>
</dbReference>
<keyword evidence="6" id="KW-0723">Serine/threonine-protein kinase</keyword>
<dbReference type="InterPro" id="IPR014729">
    <property type="entry name" value="Rossmann-like_a/b/a_fold"/>
</dbReference>
<keyword evidence="7" id="KW-1185">Reference proteome</keyword>
<reference evidence="6" key="1">
    <citation type="submission" date="2021-05" db="EMBL/GenBank/DDBJ databases">
        <authorList>
            <person name="Tanabe Y."/>
        </authorList>
    </citation>
    <scope>NUCLEOTIDE SEQUENCE</scope>
    <source>
        <strain evidence="6">BOTRYCO-1</strain>
    </source>
</reference>
<sequence length="477" mass="52824">MPGGLLETGLQIDGFTIGDIVHRGGMAVLWRCKHQDIPFPLLMKVPKLANGKDPAAIVSFEMEQMILPRLSGLHVPKTFGVGDYTHQPYIVVEEIAGETLLPKLKSLPLEPQEVAALGIKLACALDSLHRQNVIHLDLKPSNILFRPSGEAVLIDYGLSHHTKLPDLMAEQFRLPYGTAPYMAPEQVLGVRNYRRSDIFALGVLMYFFSTAVRPFGDPISLKGLKERLWRDPIPPRRWRSDIPNWLQEVILRCLEPDPEQRYPTAAQVAFDLNNPEQIKLTPRGQRQFQDSWFTALRRKFNPDTYAPARKLASQSKFAAAPIILVALDPRTINGPLGWALRDKLQSTLAATPQARTVCMTVLSHHAGGLDLSLAVSTPNRHVAGIVALKHWAGPLGLGKQAVSYHVPEAMNAAEAILDYARANYVDHIIMGARAESTMRNLLGAVSAQVSAHAPCTVTVVRQRNWPATEPSETHPQE</sequence>
<dbReference type="Pfam" id="PF00582">
    <property type="entry name" value="Usp"/>
    <property type="match status" value="1"/>
</dbReference>
<dbReference type="CDD" id="cd14014">
    <property type="entry name" value="STKc_PknB_like"/>
    <property type="match status" value="1"/>
</dbReference>
<gene>
    <name evidence="6" type="ORF">PsB1_0215</name>
</gene>
<dbReference type="SUPFAM" id="SSF52402">
    <property type="entry name" value="Adenine nucleotide alpha hydrolases-like"/>
    <property type="match status" value="1"/>
</dbReference>
<dbReference type="InterPro" id="IPR006016">
    <property type="entry name" value="UspA"/>
</dbReference>
<dbReference type="InterPro" id="IPR000719">
    <property type="entry name" value="Prot_kinase_dom"/>
</dbReference>
<dbReference type="Gene3D" id="3.30.200.20">
    <property type="entry name" value="Phosphorylase Kinase, domain 1"/>
    <property type="match status" value="1"/>
</dbReference>
<keyword evidence="4" id="KW-0067">ATP-binding</keyword>
<organism evidence="6 7">
    <name type="scientific">Candidatus Phycosocius spiralis</name>
    <dbReference type="NCBI Taxonomy" id="2815099"/>
    <lineage>
        <taxon>Bacteria</taxon>
        <taxon>Pseudomonadati</taxon>
        <taxon>Pseudomonadota</taxon>
        <taxon>Alphaproteobacteria</taxon>
        <taxon>Caulobacterales</taxon>
        <taxon>Caulobacterales incertae sedis</taxon>
        <taxon>Candidatus Phycosocius</taxon>
    </lineage>
</organism>
<dbReference type="InterPro" id="IPR008271">
    <property type="entry name" value="Ser/Thr_kinase_AS"/>
</dbReference>
<keyword evidence="1" id="KW-0808">Transferase</keyword>
<dbReference type="PANTHER" id="PTHR43289:SF34">
    <property type="entry name" value="SERINE_THREONINE-PROTEIN KINASE YBDM-RELATED"/>
    <property type="match status" value="1"/>
</dbReference>
<comment type="caution">
    <text evidence="6">The sequence shown here is derived from an EMBL/GenBank/DDBJ whole genome shotgun (WGS) entry which is preliminary data.</text>
</comment>
<name>A0ABQ4PSU7_9PROT</name>
<dbReference type="CDD" id="cd00293">
    <property type="entry name" value="USP-like"/>
    <property type="match status" value="1"/>
</dbReference>
<dbReference type="InterPro" id="IPR011009">
    <property type="entry name" value="Kinase-like_dom_sf"/>
</dbReference>
<dbReference type="PROSITE" id="PS50011">
    <property type="entry name" value="PROTEIN_KINASE_DOM"/>
    <property type="match status" value="1"/>
</dbReference>
<evidence type="ECO:0000313" key="7">
    <source>
        <dbReference type="Proteomes" id="UP001161064"/>
    </source>
</evidence>
<keyword evidence="3 6" id="KW-0418">Kinase</keyword>
<dbReference type="Pfam" id="PF00069">
    <property type="entry name" value="Pkinase"/>
    <property type="match status" value="1"/>
</dbReference>
<evidence type="ECO:0000256" key="3">
    <source>
        <dbReference type="ARBA" id="ARBA00022777"/>
    </source>
</evidence>
<dbReference type="Gene3D" id="3.40.50.620">
    <property type="entry name" value="HUPs"/>
    <property type="match status" value="1"/>
</dbReference>
<dbReference type="GO" id="GO:0004674">
    <property type="term" value="F:protein serine/threonine kinase activity"/>
    <property type="evidence" value="ECO:0007669"/>
    <property type="project" value="UniProtKB-KW"/>
</dbReference>